<dbReference type="InterPro" id="IPR004821">
    <property type="entry name" value="Cyt_trans-like"/>
</dbReference>
<dbReference type="PATRIC" id="fig|743966.3.peg.65"/>
<evidence type="ECO:0000256" key="8">
    <source>
        <dbReference type="ARBA" id="ARBA00022827"/>
    </source>
</evidence>
<dbReference type="Proteomes" id="UP000019229">
    <property type="component" value="Chromosome"/>
</dbReference>
<evidence type="ECO:0000259" key="11">
    <source>
        <dbReference type="Pfam" id="PF06574"/>
    </source>
</evidence>
<dbReference type="eggNOG" id="COG0196">
    <property type="taxonomic scope" value="Bacteria"/>
</dbReference>
<dbReference type="KEGG" id="mbc:MYB_00335"/>
<keyword evidence="8" id="KW-0274">FAD</keyword>
<evidence type="ECO:0000256" key="5">
    <source>
        <dbReference type="ARBA" id="ARBA00022679"/>
    </source>
</evidence>
<dbReference type="AlphaFoldDB" id="W5UZW3"/>
<dbReference type="NCBIfam" id="NF005518">
    <property type="entry name" value="PRK07143.1"/>
    <property type="match status" value="1"/>
</dbReference>
<dbReference type="EC" id="2.7.7.2" evidence="2"/>
<evidence type="ECO:0000256" key="10">
    <source>
        <dbReference type="ARBA" id="ARBA00049494"/>
    </source>
</evidence>
<evidence type="ECO:0000313" key="12">
    <source>
        <dbReference type="EMBL" id="AHH45078.1"/>
    </source>
</evidence>
<dbReference type="UniPathway" id="UPA00277">
    <property type="reaction ID" value="UER00407"/>
</dbReference>
<dbReference type="STRING" id="743966.MYB_00335"/>
<reference evidence="12 13" key="1">
    <citation type="journal article" date="2014" name="Genome Announc.">
        <title>Complete Genome Sequence of Mycoplasma bovoculi Strain M165/69T (ATCC 29104).</title>
        <authorList>
            <person name="Calcutt M.J."/>
            <person name="Foecking M.F."/>
        </authorList>
    </citation>
    <scope>NUCLEOTIDE SEQUENCE [LARGE SCALE GENOMIC DNA]</scope>
    <source>
        <strain evidence="12">M165/69</strain>
    </source>
</reference>
<dbReference type="HOGENOM" id="CLU_083586_0_0_14"/>
<evidence type="ECO:0000256" key="4">
    <source>
        <dbReference type="ARBA" id="ARBA00022643"/>
    </source>
</evidence>
<accession>W5UZW3</accession>
<proteinExistence type="predicted"/>
<sequence length="282" mass="32916">MSYIYKFSLKPKLLWKDSVFVLGAFESFHKGHFQLIEQAKQLNKPIVLVAISNPENLPKNNGKIFSDLKSRLQIIANSGIENILLIEFNEKIANLEGDYFINLLIQYGASDFVIGKNYNFGKLASWNAKKLKEYIPTTQIVDFYYIENKVKLSTSILKNYLIFGQFKILNSYLNHNYLTYVSCDENLFFKWNTNSIKPNAGLYVIYFVDPITQYKFPGILHISLANKKNQIFLFNHFNFFEGFIEIIAEYRIISSTRFDLLEDKDIEGIKKIFFNLYTNSTN</sequence>
<organism evidence="12 13">
    <name type="scientific">Mesomycoplasma bovoculi M165/69</name>
    <dbReference type="NCBI Taxonomy" id="743966"/>
    <lineage>
        <taxon>Bacteria</taxon>
        <taxon>Bacillati</taxon>
        <taxon>Mycoplasmatota</taxon>
        <taxon>Mycoplasmoidales</taxon>
        <taxon>Metamycoplasmataceae</taxon>
        <taxon>Mesomycoplasma</taxon>
    </lineage>
</organism>
<protein>
    <recommendedName>
        <fullName evidence="2">FAD synthase</fullName>
        <ecNumber evidence="2">2.7.7.2</ecNumber>
    </recommendedName>
</protein>
<evidence type="ECO:0000256" key="7">
    <source>
        <dbReference type="ARBA" id="ARBA00022741"/>
    </source>
</evidence>
<keyword evidence="9" id="KW-0067">ATP-binding</keyword>
<dbReference type="SUPFAM" id="SSF52374">
    <property type="entry name" value="Nucleotidylyl transferase"/>
    <property type="match status" value="1"/>
</dbReference>
<dbReference type="GO" id="GO:0005524">
    <property type="term" value="F:ATP binding"/>
    <property type="evidence" value="ECO:0007669"/>
    <property type="project" value="UniProtKB-KW"/>
</dbReference>
<dbReference type="InterPro" id="IPR015864">
    <property type="entry name" value="FAD_synthase"/>
</dbReference>
<keyword evidence="3" id="KW-0285">Flavoprotein</keyword>
<gene>
    <name evidence="12" type="ORF">MYB_00335</name>
</gene>
<evidence type="ECO:0000256" key="3">
    <source>
        <dbReference type="ARBA" id="ARBA00022630"/>
    </source>
</evidence>
<dbReference type="EMBL" id="CP007154">
    <property type="protein sequence ID" value="AHH45078.1"/>
    <property type="molecule type" value="Genomic_DNA"/>
</dbReference>
<keyword evidence="13" id="KW-1185">Reference proteome</keyword>
<dbReference type="NCBIfam" id="TIGR00125">
    <property type="entry name" value="cyt_tran_rel"/>
    <property type="match status" value="1"/>
</dbReference>
<evidence type="ECO:0000313" key="13">
    <source>
        <dbReference type="Proteomes" id="UP000019229"/>
    </source>
</evidence>
<feature type="domain" description="FAD synthetase" evidence="11">
    <location>
        <begin position="15"/>
        <end position="138"/>
    </location>
</feature>
<comment type="catalytic activity">
    <reaction evidence="10">
        <text>FMN + ATP + H(+) = FAD + diphosphate</text>
        <dbReference type="Rhea" id="RHEA:17237"/>
        <dbReference type="ChEBI" id="CHEBI:15378"/>
        <dbReference type="ChEBI" id="CHEBI:30616"/>
        <dbReference type="ChEBI" id="CHEBI:33019"/>
        <dbReference type="ChEBI" id="CHEBI:57692"/>
        <dbReference type="ChEBI" id="CHEBI:58210"/>
        <dbReference type="EC" id="2.7.7.2"/>
    </reaction>
</comment>
<comment type="pathway">
    <text evidence="1">Cofactor biosynthesis; FAD biosynthesis; FAD from FMN: step 1/1.</text>
</comment>
<dbReference type="RefSeq" id="WP_022934878.1">
    <property type="nucleotide sequence ID" value="NZ_CP007154.1"/>
</dbReference>
<dbReference type="Pfam" id="PF06574">
    <property type="entry name" value="FAD_syn"/>
    <property type="match status" value="1"/>
</dbReference>
<evidence type="ECO:0000256" key="1">
    <source>
        <dbReference type="ARBA" id="ARBA00004726"/>
    </source>
</evidence>
<evidence type="ECO:0000256" key="2">
    <source>
        <dbReference type="ARBA" id="ARBA00012393"/>
    </source>
</evidence>
<keyword evidence="7" id="KW-0547">Nucleotide-binding</keyword>
<keyword evidence="6" id="KW-0548">Nucleotidyltransferase</keyword>
<keyword evidence="4" id="KW-0288">FMN</keyword>
<dbReference type="GO" id="GO:0003919">
    <property type="term" value="F:FMN adenylyltransferase activity"/>
    <property type="evidence" value="ECO:0007669"/>
    <property type="project" value="UniProtKB-EC"/>
</dbReference>
<dbReference type="NCBIfam" id="NF045965">
    <property type="entry name" value="RibF_rel"/>
    <property type="match status" value="1"/>
</dbReference>
<evidence type="ECO:0000256" key="9">
    <source>
        <dbReference type="ARBA" id="ARBA00022840"/>
    </source>
</evidence>
<dbReference type="GO" id="GO:0009231">
    <property type="term" value="P:riboflavin biosynthetic process"/>
    <property type="evidence" value="ECO:0007669"/>
    <property type="project" value="InterPro"/>
</dbReference>
<dbReference type="Gene3D" id="3.40.50.620">
    <property type="entry name" value="HUPs"/>
    <property type="match status" value="1"/>
</dbReference>
<dbReference type="InterPro" id="IPR014729">
    <property type="entry name" value="Rossmann-like_a/b/a_fold"/>
</dbReference>
<name>W5UZW3_9BACT</name>
<keyword evidence="5 12" id="KW-0808">Transferase</keyword>
<evidence type="ECO:0000256" key="6">
    <source>
        <dbReference type="ARBA" id="ARBA00022695"/>
    </source>
</evidence>
<dbReference type="GO" id="GO:0006747">
    <property type="term" value="P:FAD biosynthetic process"/>
    <property type="evidence" value="ECO:0007669"/>
    <property type="project" value="UniProtKB-UniPathway"/>
</dbReference>
<dbReference type="OrthoDB" id="9803667at2"/>